<dbReference type="InterPro" id="IPR000890">
    <property type="entry name" value="Aliphatic_acid_kin_short-chain"/>
</dbReference>
<dbReference type="InterPro" id="IPR023865">
    <property type="entry name" value="Aliphatic_acid_kinase_CS"/>
</dbReference>
<dbReference type="Gene3D" id="3.30.420.40">
    <property type="match status" value="2"/>
</dbReference>
<evidence type="ECO:0000256" key="7">
    <source>
        <dbReference type="ARBA" id="ARBA00022842"/>
    </source>
</evidence>
<feature type="active site" description="Proton donor/acceptor" evidence="8">
    <location>
        <position position="151"/>
    </location>
</feature>
<dbReference type="GO" id="GO:0006083">
    <property type="term" value="P:acetate metabolic process"/>
    <property type="evidence" value="ECO:0007669"/>
    <property type="project" value="TreeGrafter"/>
</dbReference>
<dbReference type="UniPathway" id="UPA00340">
    <property type="reaction ID" value="UER00458"/>
</dbReference>
<feature type="site" description="Transition state stabilizer" evidence="8">
    <location>
        <position position="244"/>
    </location>
</feature>
<dbReference type="PRINTS" id="PR00471">
    <property type="entry name" value="ACETATEKNASE"/>
</dbReference>
<comment type="pathway">
    <text evidence="8">Metabolic intermediate biosynthesis; acetyl-CoA biosynthesis; acetyl-CoA from acetate: step 1/2.</text>
</comment>
<comment type="subunit">
    <text evidence="8">Homodimer.</text>
</comment>
<dbReference type="RefSeq" id="WP_154029178.1">
    <property type="nucleotide sequence ID" value="NZ_LR217710.1"/>
</dbReference>
<keyword evidence="2 8" id="KW-0808">Transferase</keyword>
<gene>
    <name evidence="8 10" type="primary">ackA</name>
    <name evidence="10" type="ORF">BUCICURV3402_120</name>
</gene>
<dbReference type="PROSITE" id="PS01076">
    <property type="entry name" value="ACETATE_KINASE_2"/>
    <property type="match status" value="1"/>
</dbReference>
<proteinExistence type="inferred from homology"/>
<protein>
    <recommendedName>
        <fullName evidence="8">Acetate kinase</fullName>
        <ecNumber evidence="8">2.7.2.1</ecNumber>
    </recommendedName>
    <alternativeName>
        <fullName evidence="8">Acetokinase</fullName>
    </alternativeName>
</protein>
<keyword evidence="6 8" id="KW-0067">ATP-binding</keyword>
<dbReference type="PANTHER" id="PTHR21060:SF17">
    <property type="entry name" value="PROPIONATE KINASE"/>
    <property type="match status" value="1"/>
</dbReference>
<sequence>MTKELILVLNCGSSSVKFSIIDPIKEVTYIDGIVETVNSVTSLIIKNFIKNKKLFKKFDKVESYKKLIILIFDILIDQYKNYLNNVIGIGHRVVHGGEYLKKSMIINSFILSKIQESSIFAPLHNPFHLLAINVALKKILKLKNFNVAVFDTAFHHTLPKESFLYAIPYHFYTDYSIRRYGAHGINHFYITKQSSIFLKKPIFKLNIISCHLGSGSSITAIVNGKSVDTSMGLTPLEGLVMGTRCGDIDPSIIFYMVKKLGISIDKVQKILTENSGVLGISSISNDFRKLEEKYNINKKAKLSIDIFCRRVSKYICGYSSLMCGRLDAIIFTGGIGENSSLIRYKIINKLSLIGCFLDIDKNLKNNKKIMFINSIKSIPILVIPANENQIIAKETYDLVKKSIL</sequence>
<dbReference type="SUPFAM" id="SSF53067">
    <property type="entry name" value="Actin-like ATPase domain"/>
    <property type="match status" value="2"/>
</dbReference>
<dbReference type="EC" id="2.7.2.1" evidence="8"/>
<feature type="binding site" evidence="8">
    <location>
        <position position="17"/>
    </location>
    <ligand>
        <name>ATP</name>
        <dbReference type="ChEBI" id="CHEBI:30616"/>
    </ligand>
</feature>
<evidence type="ECO:0000256" key="3">
    <source>
        <dbReference type="ARBA" id="ARBA00022723"/>
    </source>
</evidence>
<evidence type="ECO:0000256" key="2">
    <source>
        <dbReference type="ARBA" id="ARBA00022679"/>
    </source>
</evidence>
<dbReference type="Pfam" id="PF00871">
    <property type="entry name" value="Acetate_kinase"/>
    <property type="match status" value="1"/>
</dbReference>
<keyword evidence="4 8" id="KW-0547">Nucleotide-binding</keyword>
<evidence type="ECO:0000256" key="4">
    <source>
        <dbReference type="ARBA" id="ARBA00022741"/>
    </source>
</evidence>
<dbReference type="GO" id="GO:0005829">
    <property type="term" value="C:cytosol"/>
    <property type="evidence" value="ECO:0007669"/>
    <property type="project" value="TreeGrafter"/>
</dbReference>
<comment type="subcellular location">
    <subcellularLocation>
        <location evidence="8">Cytoplasm</location>
    </subcellularLocation>
</comment>
<evidence type="ECO:0000256" key="9">
    <source>
        <dbReference type="RuleBase" id="RU003835"/>
    </source>
</evidence>
<evidence type="ECO:0000256" key="6">
    <source>
        <dbReference type="ARBA" id="ARBA00022840"/>
    </source>
</evidence>
<dbReference type="GO" id="GO:0006085">
    <property type="term" value="P:acetyl-CoA biosynthetic process"/>
    <property type="evidence" value="ECO:0007669"/>
    <property type="project" value="UniProtKB-UniRule"/>
</dbReference>
<keyword evidence="3 8" id="KW-0479">Metal-binding</keyword>
<keyword evidence="7 8" id="KW-0460">Magnesium</keyword>
<dbReference type="NCBIfam" id="TIGR00016">
    <property type="entry name" value="ackA"/>
    <property type="match status" value="1"/>
</dbReference>
<name>A0A451D6M3_9GAMM</name>
<dbReference type="Proteomes" id="UP000294344">
    <property type="component" value="Chromosome"/>
</dbReference>
<keyword evidence="8" id="KW-0963">Cytoplasm</keyword>
<dbReference type="InterPro" id="IPR004372">
    <property type="entry name" value="Ac/propionate_kinase"/>
</dbReference>
<dbReference type="PANTHER" id="PTHR21060">
    <property type="entry name" value="ACETATE KINASE"/>
    <property type="match status" value="1"/>
</dbReference>
<dbReference type="HAMAP" id="MF_00020">
    <property type="entry name" value="Acetate_kinase"/>
    <property type="match status" value="1"/>
</dbReference>
<organism evidence="10 11">
    <name type="scientific">Buchnera aphidicola</name>
    <name type="common">Cinara curvipes</name>
    <dbReference type="NCBI Taxonomy" id="2518975"/>
    <lineage>
        <taxon>Bacteria</taxon>
        <taxon>Pseudomonadati</taxon>
        <taxon>Pseudomonadota</taxon>
        <taxon>Gammaproteobacteria</taxon>
        <taxon>Enterobacterales</taxon>
        <taxon>Erwiniaceae</taxon>
        <taxon>Buchnera</taxon>
    </lineage>
</organism>
<comment type="function">
    <text evidence="8">Catalyzes the formation of acetyl phosphate from acetate and ATP. Can also catalyze the reverse reaction.</text>
</comment>
<dbReference type="GO" id="GO:0000287">
    <property type="term" value="F:magnesium ion binding"/>
    <property type="evidence" value="ECO:0007669"/>
    <property type="project" value="UniProtKB-UniRule"/>
</dbReference>
<dbReference type="PIRSF" id="PIRSF000722">
    <property type="entry name" value="Acetate_prop_kin"/>
    <property type="match status" value="1"/>
</dbReference>
<feature type="binding site" evidence="8">
    <location>
        <position position="10"/>
    </location>
    <ligand>
        <name>Mg(2+)</name>
        <dbReference type="ChEBI" id="CHEBI:18420"/>
    </ligand>
</feature>
<feature type="site" description="Transition state stabilizer" evidence="8">
    <location>
        <position position="183"/>
    </location>
</feature>
<dbReference type="GO" id="GO:0008776">
    <property type="term" value="F:acetate kinase activity"/>
    <property type="evidence" value="ECO:0007669"/>
    <property type="project" value="UniProtKB-UniRule"/>
</dbReference>
<feature type="binding site" evidence="8">
    <location>
        <begin position="211"/>
        <end position="215"/>
    </location>
    <ligand>
        <name>ATP</name>
        <dbReference type="ChEBI" id="CHEBI:30616"/>
    </ligand>
</feature>
<feature type="binding site" evidence="8">
    <location>
        <begin position="286"/>
        <end position="288"/>
    </location>
    <ligand>
        <name>ATP</name>
        <dbReference type="ChEBI" id="CHEBI:30616"/>
    </ligand>
</feature>
<evidence type="ECO:0000256" key="8">
    <source>
        <dbReference type="HAMAP-Rule" id="MF_00020"/>
    </source>
</evidence>
<evidence type="ECO:0000313" key="10">
    <source>
        <dbReference type="EMBL" id="VFP81415.1"/>
    </source>
</evidence>
<dbReference type="OrthoDB" id="9802453at2"/>
<reference evidence="10 11" key="1">
    <citation type="submission" date="2019-02" db="EMBL/GenBank/DDBJ databases">
        <authorList>
            <person name="Manzano-Marin A."/>
            <person name="Manzano-Marin A."/>
        </authorList>
    </citation>
    <scope>NUCLEOTIDE SEQUENCE [LARGE SCALE GENOMIC DNA]</scope>
    <source>
        <strain evidence="10 11">BuCicurvipes</strain>
    </source>
</reference>
<evidence type="ECO:0000256" key="1">
    <source>
        <dbReference type="ARBA" id="ARBA00008748"/>
    </source>
</evidence>
<dbReference type="PROSITE" id="PS01075">
    <property type="entry name" value="ACETATE_KINASE_1"/>
    <property type="match status" value="1"/>
</dbReference>
<dbReference type="GO" id="GO:0005524">
    <property type="term" value="F:ATP binding"/>
    <property type="evidence" value="ECO:0007669"/>
    <property type="project" value="UniProtKB-KW"/>
</dbReference>
<dbReference type="EMBL" id="LR217710">
    <property type="protein sequence ID" value="VFP81415.1"/>
    <property type="molecule type" value="Genomic_DNA"/>
</dbReference>
<dbReference type="InterPro" id="IPR043129">
    <property type="entry name" value="ATPase_NBD"/>
</dbReference>
<evidence type="ECO:0000313" key="11">
    <source>
        <dbReference type="Proteomes" id="UP000294344"/>
    </source>
</evidence>
<dbReference type="AlphaFoldDB" id="A0A451D6M3"/>
<evidence type="ECO:0000256" key="5">
    <source>
        <dbReference type="ARBA" id="ARBA00022777"/>
    </source>
</evidence>
<comment type="cofactor">
    <cofactor evidence="8">
        <name>Mg(2+)</name>
        <dbReference type="ChEBI" id="CHEBI:18420"/>
    </cofactor>
    <cofactor evidence="8">
        <name>Mn(2+)</name>
        <dbReference type="ChEBI" id="CHEBI:29035"/>
    </cofactor>
    <text evidence="8">Mg(2+). Can also accept Mn(2+).</text>
</comment>
<comment type="catalytic activity">
    <reaction evidence="8">
        <text>acetate + ATP = acetyl phosphate + ADP</text>
        <dbReference type="Rhea" id="RHEA:11352"/>
        <dbReference type="ChEBI" id="CHEBI:22191"/>
        <dbReference type="ChEBI" id="CHEBI:30089"/>
        <dbReference type="ChEBI" id="CHEBI:30616"/>
        <dbReference type="ChEBI" id="CHEBI:456216"/>
        <dbReference type="EC" id="2.7.2.1"/>
    </reaction>
</comment>
<feature type="binding site" evidence="8">
    <location>
        <begin position="334"/>
        <end position="338"/>
    </location>
    <ligand>
        <name>ATP</name>
        <dbReference type="ChEBI" id="CHEBI:30616"/>
    </ligand>
</feature>
<keyword evidence="5 8" id="KW-0418">Kinase</keyword>
<feature type="binding site" evidence="8">
    <location>
        <position position="387"/>
    </location>
    <ligand>
        <name>Mg(2+)</name>
        <dbReference type="ChEBI" id="CHEBI:18420"/>
    </ligand>
</feature>
<accession>A0A451D6M3</accession>
<comment type="similarity">
    <text evidence="1 8 9">Belongs to the acetokinase family.</text>
</comment>
<feature type="binding site" evidence="8">
    <location>
        <position position="92"/>
    </location>
    <ligand>
        <name>substrate</name>
    </ligand>
</feature>